<dbReference type="SMART" id="SM00303">
    <property type="entry name" value="GPS"/>
    <property type="match status" value="1"/>
</dbReference>
<dbReference type="CDD" id="cd22827">
    <property type="entry name" value="Gal_Rha_Lectin_SUL-I-like"/>
    <property type="match status" value="1"/>
</dbReference>
<dbReference type="CDD" id="cd15040">
    <property type="entry name" value="7tmB2_Adhesion"/>
    <property type="match status" value="1"/>
</dbReference>
<feature type="transmembrane region" description="Helical" evidence="9">
    <location>
        <begin position="708"/>
        <end position="732"/>
    </location>
</feature>
<feature type="transmembrane region" description="Helical" evidence="9">
    <location>
        <begin position="794"/>
        <end position="821"/>
    </location>
</feature>
<feature type="chain" id="PRO_5035422906" evidence="10">
    <location>
        <begin position="33"/>
        <end position="951"/>
    </location>
</feature>
<evidence type="ECO:0000259" key="14">
    <source>
        <dbReference type="PROSITE" id="PS50261"/>
    </source>
</evidence>
<dbReference type="InterPro" id="IPR046338">
    <property type="entry name" value="GAIN_dom_sf"/>
</dbReference>
<comment type="subcellular location">
    <subcellularLocation>
        <location evidence="1">Membrane</location>
        <topology evidence="1">Multi-pass membrane protein</topology>
    </subcellularLocation>
</comment>
<dbReference type="AlphaFoldDB" id="A0A8J9Z5P9"/>
<dbReference type="Gene3D" id="2.60.220.50">
    <property type="match status" value="1"/>
</dbReference>
<dbReference type="GO" id="GO:0030246">
    <property type="term" value="F:carbohydrate binding"/>
    <property type="evidence" value="ECO:0007669"/>
    <property type="project" value="InterPro"/>
</dbReference>
<dbReference type="InterPro" id="IPR017981">
    <property type="entry name" value="GPCR_2-like_7TM"/>
</dbReference>
<dbReference type="Gene3D" id="2.60.120.740">
    <property type="match status" value="1"/>
</dbReference>
<evidence type="ECO:0000259" key="11">
    <source>
        <dbReference type="PROSITE" id="PS50041"/>
    </source>
</evidence>
<keyword evidence="6 9" id="KW-0472">Membrane</keyword>
<dbReference type="PRINTS" id="PR00249">
    <property type="entry name" value="GPCRSECRETIN"/>
</dbReference>
<evidence type="ECO:0000256" key="6">
    <source>
        <dbReference type="ARBA" id="ARBA00023136"/>
    </source>
</evidence>
<dbReference type="PROSITE" id="PS00650">
    <property type="entry name" value="G_PROTEIN_RECEP_F2_2"/>
    <property type="match status" value="1"/>
</dbReference>
<feature type="domain" description="C-type lectin" evidence="11">
    <location>
        <begin position="41"/>
        <end position="157"/>
    </location>
</feature>
<dbReference type="PROSITE" id="PS00615">
    <property type="entry name" value="C_TYPE_LECTIN_1"/>
    <property type="match status" value="1"/>
</dbReference>
<dbReference type="InterPro" id="IPR043159">
    <property type="entry name" value="Lectin_gal-bd_sf"/>
</dbReference>
<evidence type="ECO:0000313" key="16">
    <source>
        <dbReference type="EMBL" id="CAH1247541.1"/>
    </source>
</evidence>
<evidence type="ECO:0000256" key="8">
    <source>
        <dbReference type="ARBA" id="ARBA00023180"/>
    </source>
</evidence>
<dbReference type="Pfam" id="PF00002">
    <property type="entry name" value="7tm_2"/>
    <property type="match status" value="1"/>
</dbReference>
<dbReference type="PROSITE" id="PS50261">
    <property type="entry name" value="G_PROTEIN_RECEP_F2_4"/>
    <property type="match status" value="1"/>
</dbReference>
<feature type="domain" description="GAIN-B" evidence="12">
    <location>
        <begin position="473"/>
        <end position="634"/>
    </location>
</feature>
<dbReference type="SMART" id="SM00034">
    <property type="entry name" value="CLECT"/>
    <property type="match status" value="1"/>
</dbReference>
<dbReference type="PROSITE" id="PS50041">
    <property type="entry name" value="C_TYPE_LECTIN_2"/>
    <property type="match status" value="1"/>
</dbReference>
<dbReference type="GO" id="GO:0007166">
    <property type="term" value="P:cell surface receptor signaling pathway"/>
    <property type="evidence" value="ECO:0007669"/>
    <property type="project" value="InterPro"/>
</dbReference>
<dbReference type="InterPro" id="IPR017452">
    <property type="entry name" value="GPCR_Rhodpsn_7TM"/>
</dbReference>
<sequence length="951" mass="104089">MVAADGTRNVLRRWTWVLVVLCVLGAFHSVTGCLEEGYVLFNGVCYKDFAEEKTYEEARATCASDGGLLSMPKDNTTNIFIHNLAGGRNPWIGLNDINNEGQWVFEDGQTLESSGYSNWNRGEPNDLGRGEDCAVVYGSGHVWNDAPCSLTKGFICQLGETGRACERELLTITCAEGGTILVSYANYGRTSSTYCTEGPRLTDTDCTSDTSQNLVSQLCNGQERCSIQASNSVFGDPCVGTHKYLEVVYSCVRPGDATSTTEQMTAATSYTQGYCAEDVVETEAGQFVFNSTEGGGFSYSEERCPSSSAKPQASRFCRVTTSGTAVWDPPVFLTCDVSLRNLSQTTIASAEAALAVATELQVITAQANTLSSDDVTIASVLIQQIANAVPTEQIGDSLMTTVDNLMNVDSAVLQQSQQDRGGPTRVVQSLETFSDTVILTGEKYTSVRPGVALQAADISVEELDKGQGFAFYPSGNSSNSLMDGSVSGFTVGAVREPLLTADISITLPANLSSMVQINNTGDVRVSYTLYNDSSLFVQPSQGAVGTRIVGSRIAGLPMKNLTQPVTVTFAPLQDFSPEDVREVQCVYWDFEAEAGQGAWSNEGCMNQTEDNGRYTCSFNHLTNFAVFFDLRDGFGSHDKILEVITTIACVVSITGLVLTLLSFIVTMKFNRRVVGAHAKNQRLVLINLCVALLAILVIFLAGINQTASPIGCTIVAALLHYFLLAALIWMAMEAVNIYLATVMVFDHYVTRNFIYKAAAVAWGFPFLIAVSTAGPSNLYEYRSTKYCWLARLTLQYAFLLPAGLILLFNMVVFSIVMYKLLKGEKKQKKLTGAKKKNEADHQWAIRQLRRAFSIMVLFGLTWVFGFFFVIDDAAARTAFAYLFCIFNTLQGLFIFVFHCFMREDVQKWRKEFFGKSKKKNHYVVNRSTFSSSVARTPQNISFNPSPSVSKA</sequence>
<evidence type="ECO:0000259" key="15">
    <source>
        <dbReference type="PROSITE" id="PS50262"/>
    </source>
</evidence>
<dbReference type="GO" id="GO:0004930">
    <property type="term" value="F:G protein-coupled receptor activity"/>
    <property type="evidence" value="ECO:0007669"/>
    <property type="project" value="InterPro"/>
</dbReference>
<dbReference type="FunFam" id="1.20.1070.10:FF:000058">
    <property type="entry name" value="Adhesion G protein-coupled receptor F5"/>
    <property type="match status" value="1"/>
</dbReference>
<evidence type="ECO:0000256" key="7">
    <source>
        <dbReference type="ARBA" id="ARBA00023157"/>
    </source>
</evidence>
<protein>
    <submittedName>
        <fullName evidence="16">ADGRL3 protein</fullName>
    </submittedName>
</protein>
<dbReference type="Pfam" id="PF02140">
    <property type="entry name" value="SUEL_Lectin"/>
    <property type="match status" value="1"/>
</dbReference>
<dbReference type="InterPro" id="IPR018378">
    <property type="entry name" value="C-type_lectin_CS"/>
</dbReference>
<feature type="transmembrane region" description="Helical" evidence="9">
    <location>
        <begin position="753"/>
        <end position="774"/>
    </location>
</feature>
<dbReference type="PANTHER" id="PTHR45692:SF1">
    <property type="entry name" value="G-PROTEIN COUPLED RECEPTORS FAMILY 2 PROFILE 2 DOMAIN-CONTAINING PROTEIN"/>
    <property type="match status" value="1"/>
</dbReference>
<feature type="transmembrane region" description="Helical" evidence="9">
    <location>
        <begin position="643"/>
        <end position="664"/>
    </location>
</feature>
<dbReference type="SUPFAM" id="SSF81321">
    <property type="entry name" value="Family A G protein-coupled receptor-like"/>
    <property type="match status" value="1"/>
</dbReference>
<proteinExistence type="inferred from homology"/>
<feature type="domain" description="SUEL-type lectin" evidence="13">
    <location>
        <begin position="164"/>
        <end position="252"/>
    </location>
</feature>
<dbReference type="InterPro" id="IPR017983">
    <property type="entry name" value="GPCR_2_secretin-like_CS"/>
</dbReference>
<reference evidence="16" key="1">
    <citation type="submission" date="2022-01" db="EMBL/GenBank/DDBJ databases">
        <authorList>
            <person name="Braso-Vives M."/>
        </authorList>
    </citation>
    <scope>NUCLEOTIDE SEQUENCE</scope>
</reference>
<keyword evidence="4 10" id="KW-0732">Signal</keyword>
<gene>
    <name evidence="16" type="primary">ADGRL3</name>
    <name evidence="16" type="ORF">BLAG_LOCUS9171</name>
</gene>
<dbReference type="InterPro" id="IPR000832">
    <property type="entry name" value="GPCR_2_secretin-like"/>
</dbReference>
<dbReference type="FunFam" id="2.60.120.740:FF:000001">
    <property type="entry name" value="Adhesion G protein-coupled receptor L2"/>
    <property type="match status" value="1"/>
</dbReference>
<dbReference type="PROSITE" id="PS50262">
    <property type="entry name" value="G_PROTEIN_RECEP_F1_2"/>
    <property type="match status" value="1"/>
</dbReference>
<dbReference type="PANTHER" id="PTHR45692">
    <property type="entry name" value="G_PROTEIN_RECEP_F2_4 DOMAIN-CONTAINING PROTEIN"/>
    <property type="match status" value="1"/>
</dbReference>
<feature type="transmembrane region" description="Helical" evidence="9">
    <location>
        <begin position="876"/>
        <end position="900"/>
    </location>
</feature>
<feature type="domain" description="G-protein coupled receptors family 1 profile" evidence="15">
    <location>
        <begin position="655"/>
        <end position="863"/>
    </location>
</feature>
<dbReference type="PROSITE" id="PS50221">
    <property type="entry name" value="GAIN_B"/>
    <property type="match status" value="1"/>
</dbReference>
<evidence type="ECO:0000256" key="1">
    <source>
        <dbReference type="ARBA" id="ARBA00004141"/>
    </source>
</evidence>
<dbReference type="Pfam" id="PF26588">
    <property type="entry name" value="GAIN_ADGRA3"/>
    <property type="match status" value="1"/>
</dbReference>
<dbReference type="InterPro" id="IPR016186">
    <property type="entry name" value="C-type_lectin-like/link_sf"/>
</dbReference>
<evidence type="ECO:0000256" key="10">
    <source>
        <dbReference type="SAM" id="SignalP"/>
    </source>
</evidence>
<dbReference type="SUPFAM" id="SSF56436">
    <property type="entry name" value="C-type lectin-like"/>
    <property type="match status" value="1"/>
</dbReference>
<name>A0A8J9Z5P9_BRALA</name>
<dbReference type="Gene3D" id="1.20.1070.10">
    <property type="entry name" value="Rhodopsin 7-helix transmembrane proteins"/>
    <property type="match status" value="1"/>
</dbReference>
<comment type="similarity">
    <text evidence="2">Belongs to the G-protein coupled receptor 2 family. Adhesion G-protein coupled receptor (ADGR) subfamily.</text>
</comment>
<dbReference type="InterPro" id="IPR000203">
    <property type="entry name" value="GPS"/>
</dbReference>
<dbReference type="GO" id="GO:0016020">
    <property type="term" value="C:membrane"/>
    <property type="evidence" value="ECO:0007669"/>
    <property type="project" value="UniProtKB-SubCell"/>
</dbReference>
<dbReference type="OrthoDB" id="1100386at2759"/>
<keyword evidence="8" id="KW-0325">Glycoprotein</keyword>
<evidence type="ECO:0000256" key="9">
    <source>
        <dbReference type="SAM" id="Phobius"/>
    </source>
</evidence>
<evidence type="ECO:0000259" key="12">
    <source>
        <dbReference type="PROSITE" id="PS50221"/>
    </source>
</evidence>
<organism evidence="16 17">
    <name type="scientific">Branchiostoma lanceolatum</name>
    <name type="common">Common lancelet</name>
    <name type="synonym">Amphioxus lanceolatum</name>
    <dbReference type="NCBI Taxonomy" id="7740"/>
    <lineage>
        <taxon>Eukaryota</taxon>
        <taxon>Metazoa</taxon>
        <taxon>Chordata</taxon>
        <taxon>Cephalochordata</taxon>
        <taxon>Leptocardii</taxon>
        <taxon>Amphioxiformes</taxon>
        <taxon>Branchiostomatidae</taxon>
        <taxon>Branchiostoma</taxon>
    </lineage>
</organism>
<evidence type="ECO:0000313" key="17">
    <source>
        <dbReference type="Proteomes" id="UP000838412"/>
    </source>
</evidence>
<feature type="domain" description="G-protein coupled receptors family 2 profile 2" evidence="14">
    <location>
        <begin position="641"/>
        <end position="902"/>
    </location>
</feature>
<dbReference type="InterPro" id="IPR016187">
    <property type="entry name" value="CTDL_fold"/>
</dbReference>
<dbReference type="PROSITE" id="PS50228">
    <property type="entry name" value="SUEL_LECTIN"/>
    <property type="match status" value="1"/>
</dbReference>
<dbReference type="InterPro" id="IPR058808">
    <property type="entry name" value="GAIN_ADGRA2/3"/>
</dbReference>
<evidence type="ECO:0000256" key="2">
    <source>
        <dbReference type="ARBA" id="ARBA00007343"/>
    </source>
</evidence>
<dbReference type="Pfam" id="PF01825">
    <property type="entry name" value="GPS"/>
    <property type="match status" value="1"/>
</dbReference>
<evidence type="ECO:0000256" key="4">
    <source>
        <dbReference type="ARBA" id="ARBA00022729"/>
    </source>
</evidence>
<keyword evidence="7" id="KW-1015">Disulfide bond</keyword>
<dbReference type="EMBL" id="OV696701">
    <property type="protein sequence ID" value="CAH1247541.1"/>
    <property type="molecule type" value="Genomic_DNA"/>
</dbReference>
<dbReference type="Pfam" id="PF00059">
    <property type="entry name" value="Lectin_C"/>
    <property type="match status" value="1"/>
</dbReference>
<dbReference type="Gene3D" id="3.10.100.10">
    <property type="entry name" value="Mannose-Binding Protein A, subunit A"/>
    <property type="match status" value="1"/>
</dbReference>
<evidence type="ECO:0000259" key="13">
    <source>
        <dbReference type="PROSITE" id="PS50228"/>
    </source>
</evidence>
<accession>A0A8J9Z5P9</accession>
<dbReference type="InterPro" id="IPR000922">
    <property type="entry name" value="Lectin_gal-bd_dom"/>
</dbReference>
<evidence type="ECO:0000256" key="3">
    <source>
        <dbReference type="ARBA" id="ARBA00022692"/>
    </source>
</evidence>
<keyword evidence="5 9" id="KW-1133">Transmembrane helix</keyword>
<feature type="signal peptide" evidence="10">
    <location>
        <begin position="1"/>
        <end position="32"/>
    </location>
</feature>
<feature type="transmembrane region" description="Helical" evidence="9">
    <location>
        <begin position="684"/>
        <end position="702"/>
    </location>
</feature>
<dbReference type="InterPro" id="IPR057244">
    <property type="entry name" value="GAIN_B"/>
</dbReference>
<dbReference type="Proteomes" id="UP000838412">
    <property type="component" value="Chromosome 16"/>
</dbReference>
<keyword evidence="3 9" id="KW-0812">Transmembrane</keyword>
<dbReference type="InterPro" id="IPR001304">
    <property type="entry name" value="C-type_lectin-like"/>
</dbReference>
<keyword evidence="17" id="KW-1185">Reference proteome</keyword>
<evidence type="ECO:0000256" key="5">
    <source>
        <dbReference type="ARBA" id="ARBA00022989"/>
    </source>
</evidence>
<feature type="transmembrane region" description="Helical" evidence="9">
    <location>
        <begin position="851"/>
        <end position="870"/>
    </location>
</feature>